<dbReference type="EMBL" id="JAUIZM010000002">
    <property type="protein sequence ID" value="KAK1399589.1"/>
    <property type="molecule type" value="Genomic_DNA"/>
</dbReference>
<sequence length="134" mass="14996">MMGRALNEVTNMVQAMNGIEEVPRSRLDEELRKMADVAYQNKDDPGQRVLWDQYVKIASSLSASLFERFKMVIVEDNQANDQNEYQTNDGGNRNDYQANDGGNTNGNNCANNEGNMNGRNGDEEGNFNNVPLSL</sequence>
<organism evidence="2 3">
    <name type="scientific">Heracleum sosnowskyi</name>
    <dbReference type="NCBI Taxonomy" id="360622"/>
    <lineage>
        <taxon>Eukaryota</taxon>
        <taxon>Viridiplantae</taxon>
        <taxon>Streptophyta</taxon>
        <taxon>Embryophyta</taxon>
        <taxon>Tracheophyta</taxon>
        <taxon>Spermatophyta</taxon>
        <taxon>Magnoliopsida</taxon>
        <taxon>eudicotyledons</taxon>
        <taxon>Gunneridae</taxon>
        <taxon>Pentapetalae</taxon>
        <taxon>asterids</taxon>
        <taxon>campanulids</taxon>
        <taxon>Apiales</taxon>
        <taxon>Apiaceae</taxon>
        <taxon>Apioideae</taxon>
        <taxon>apioid superclade</taxon>
        <taxon>Tordylieae</taxon>
        <taxon>Tordyliinae</taxon>
        <taxon>Heracleum</taxon>
    </lineage>
</organism>
<dbReference type="AlphaFoldDB" id="A0AAD8N7I6"/>
<comment type="caution">
    <text evidence="2">The sequence shown here is derived from an EMBL/GenBank/DDBJ whole genome shotgun (WGS) entry which is preliminary data.</text>
</comment>
<feature type="compositionally biased region" description="Polar residues" evidence="1">
    <location>
        <begin position="77"/>
        <end position="97"/>
    </location>
</feature>
<feature type="region of interest" description="Disordered" evidence="1">
    <location>
        <begin position="77"/>
        <end position="134"/>
    </location>
</feature>
<accession>A0AAD8N7I6</accession>
<gene>
    <name evidence="2" type="ORF">POM88_009452</name>
</gene>
<keyword evidence="3" id="KW-1185">Reference proteome</keyword>
<evidence type="ECO:0000256" key="1">
    <source>
        <dbReference type="SAM" id="MobiDB-lite"/>
    </source>
</evidence>
<dbReference type="Proteomes" id="UP001237642">
    <property type="component" value="Unassembled WGS sequence"/>
</dbReference>
<reference evidence="2" key="2">
    <citation type="submission" date="2023-05" db="EMBL/GenBank/DDBJ databases">
        <authorList>
            <person name="Schelkunov M.I."/>
        </authorList>
    </citation>
    <scope>NUCLEOTIDE SEQUENCE</scope>
    <source>
        <strain evidence="2">Hsosn_3</strain>
        <tissue evidence="2">Leaf</tissue>
    </source>
</reference>
<reference evidence="2" key="1">
    <citation type="submission" date="2023-02" db="EMBL/GenBank/DDBJ databases">
        <title>Genome of toxic invasive species Heracleum sosnowskyi carries increased number of genes despite the absence of recent whole-genome duplications.</title>
        <authorList>
            <person name="Schelkunov M."/>
            <person name="Shtratnikova V."/>
            <person name="Makarenko M."/>
            <person name="Klepikova A."/>
            <person name="Omelchenko D."/>
            <person name="Novikova G."/>
            <person name="Obukhova E."/>
            <person name="Bogdanov V."/>
            <person name="Penin A."/>
            <person name="Logacheva M."/>
        </authorList>
    </citation>
    <scope>NUCLEOTIDE SEQUENCE</scope>
    <source>
        <strain evidence="2">Hsosn_3</strain>
        <tissue evidence="2">Leaf</tissue>
    </source>
</reference>
<name>A0AAD8N7I6_9APIA</name>
<evidence type="ECO:0000313" key="3">
    <source>
        <dbReference type="Proteomes" id="UP001237642"/>
    </source>
</evidence>
<feature type="compositionally biased region" description="Low complexity" evidence="1">
    <location>
        <begin position="99"/>
        <end position="119"/>
    </location>
</feature>
<protein>
    <submittedName>
        <fullName evidence="2">Uncharacterized protein</fullName>
    </submittedName>
</protein>
<evidence type="ECO:0000313" key="2">
    <source>
        <dbReference type="EMBL" id="KAK1399589.1"/>
    </source>
</evidence>
<proteinExistence type="predicted"/>